<reference evidence="4" key="1">
    <citation type="submission" date="2017-02" db="UniProtKB">
        <authorList>
            <consortium name="WormBaseParasite"/>
        </authorList>
    </citation>
    <scope>IDENTIFICATION</scope>
</reference>
<reference evidence="1 3" key="2">
    <citation type="submission" date="2018-11" db="EMBL/GenBank/DDBJ databases">
        <authorList>
            <consortium name="Pathogen Informatics"/>
        </authorList>
    </citation>
    <scope>NUCLEOTIDE SEQUENCE [LARGE SCALE GENOMIC DNA]</scope>
</reference>
<protein>
    <submittedName>
        <fullName evidence="4">Reverse transcriptase domain-containing protein</fullName>
    </submittedName>
</protein>
<evidence type="ECO:0000313" key="4">
    <source>
        <dbReference type="WBParaSite" id="DME_0000459701-mRNA-1"/>
    </source>
</evidence>
<dbReference type="OrthoDB" id="5869373at2759"/>
<evidence type="ECO:0000313" key="1">
    <source>
        <dbReference type="EMBL" id="VDN58507.1"/>
    </source>
</evidence>
<evidence type="ECO:0000313" key="3">
    <source>
        <dbReference type="Proteomes" id="UP000274756"/>
    </source>
</evidence>
<keyword evidence="3" id="KW-1185">Reference proteome</keyword>
<sequence length="67" mass="7816">MRRYTIDWIIESAYHDSRSVSPVNPEHCTTDFEYADDLILFADSYDEMQVMLNKVSDTAVQQSPIQQ</sequence>
<dbReference type="AlphaFoldDB" id="A0A0N4UBL2"/>
<dbReference type="WBParaSite" id="DME_0000459701-mRNA-1">
    <property type="protein sequence ID" value="DME_0000459701-mRNA-1"/>
    <property type="gene ID" value="DME_0000459701"/>
</dbReference>
<organism evidence="2 4">
    <name type="scientific">Dracunculus medinensis</name>
    <name type="common">Guinea worm</name>
    <dbReference type="NCBI Taxonomy" id="318479"/>
    <lineage>
        <taxon>Eukaryota</taxon>
        <taxon>Metazoa</taxon>
        <taxon>Ecdysozoa</taxon>
        <taxon>Nematoda</taxon>
        <taxon>Chromadorea</taxon>
        <taxon>Rhabditida</taxon>
        <taxon>Spirurina</taxon>
        <taxon>Dracunculoidea</taxon>
        <taxon>Dracunculidae</taxon>
        <taxon>Dracunculus</taxon>
    </lineage>
</organism>
<name>A0A0N4UBL2_DRAME</name>
<dbReference type="EMBL" id="UYYG01001169">
    <property type="protein sequence ID" value="VDN58507.1"/>
    <property type="molecule type" value="Genomic_DNA"/>
</dbReference>
<evidence type="ECO:0000313" key="2">
    <source>
        <dbReference type="Proteomes" id="UP000038040"/>
    </source>
</evidence>
<dbReference type="Proteomes" id="UP000274756">
    <property type="component" value="Unassembled WGS sequence"/>
</dbReference>
<gene>
    <name evidence="1" type="ORF">DME_LOCUS8480</name>
</gene>
<dbReference type="Proteomes" id="UP000038040">
    <property type="component" value="Unplaced"/>
</dbReference>
<proteinExistence type="predicted"/>
<accession>A0A0N4UBL2</accession>